<dbReference type="OrthoDB" id="2155101at2759"/>
<keyword evidence="2" id="KW-1185">Reference proteome</keyword>
<evidence type="ECO:0000313" key="1">
    <source>
        <dbReference type="EMBL" id="PFH54290.1"/>
    </source>
</evidence>
<dbReference type="GO" id="GO:0009306">
    <property type="term" value="P:protein secretion"/>
    <property type="evidence" value="ECO:0007669"/>
    <property type="project" value="InterPro"/>
</dbReference>
<accession>A0A2A9P101</accession>
<name>A0A2A9P101_9AGAR</name>
<evidence type="ECO:0000313" key="2">
    <source>
        <dbReference type="Proteomes" id="UP000242287"/>
    </source>
</evidence>
<dbReference type="Pfam" id="PF11654">
    <property type="entry name" value="NCE101"/>
    <property type="match status" value="1"/>
</dbReference>
<organism evidence="1 2">
    <name type="scientific">Amanita thiersii Skay4041</name>
    <dbReference type="NCBI Taxonomy" id="703135"/>
    <lineage>
        <taxon>Eukaryota</taxon>
        <taxon>Fungi</taxon>
        <taxon>Dikarya</taxon>
        <taxon>Basidiomycota</taxon>
        <taxon>Agaricomycotina</taxon>
        <taxon>Agaricomycetes</taxon>
        <taxon>Agaricomycetidae</taxon>
        <taxon>Agaricales</taxon>
        <taxon>Pluteineae</taxon>
        <taxon>Amanitaceae</taxon>
        <taxon>Amanita</taxon>
    </lineage>
</organism>
<proteinExistence type="predicted"/>
<sequence>MPPVLLSRSMDTLLGIFSGFLAYYLHETHPRTTLPPEQKLLPLLRWKWSKYQERSQNLQSLQ</sequence>
<gene>
    <name evidence="1" type="ORF">AMATHDRAFT_135410</name>
</gene>
<dbReference type="STRING" id="703135.A0A2A9P101"/>
<dbReference type="AlphaFoldDB" id="A0A2A9P101"/>
<dbReference type="EMBL" id="KZ301970">
    <property type="protein sequence ID" value="PFH54290.1"/>
    <property type="molecule type" value="Genomic_DNA"/>
</dbReference>
<reference evidence="1 2" key="1">
    <citation type="submission" date="2014-02" db="EMBL/GenBank/DDBJ databases">
        <title>Transposable element dynamics among asymbiotic and ectomycorrhizal Amanita fungi.</title>
        <authorList>
            <consortium name="DOE Joint Genome Institute"/>
            <person name="Hess J."/>
            <person name="Skrede I."/>
            <person name="Wolfe B."/>
            <person name="LaButti K."/>
            <person name="Ohm R.A."/>
            <person name="Grigoriev I.V."/>
            <person name="Pringle A."/>
        </authorList>
    </citation>
    <scope>NUCLEOTIDE SEQUENCE [LARGE SCALE GENOMIC DNA]</scope>
    <source>
        <strain evidence="1 2">SKay4041</strain>
    </source>
</reference>
<dbReference type="InterPro" id="IPR024242">
    <property type="entry name" value="NCE101"/>
</dbReference>
<protein>
    <submittedName>
        <fullName evidence="1">Uncharacterized protein</fullName>
    </submittedName>
</protein>
<dbReference type="Proteomes" id="UP000242287">
    <property type="component" value="Unassembled WGS sequence"/>
</dbReference>